<comment type="similarity">
    <text evidence="1">Belongs to the LysR transcriptional regulatory family.</text>
</comment>
<evidence type="ECO:0000313" key="7">
    <source>
        <dbReference type="Proteomes" id="UP001589890"/>
    </source>
</evidence>
<keyword evidence="4" id="KW-0804">Transcription</keyword>
<keyword evidence="3" id="KW-0238">DNA-binding</keyword>
<dbReference type="InterPro" id="IPR036390">
    <property type="entry name" value="WH_DNA-bd_sf"/>
</dbReference>
<protein>
    <submittedName>
        <fullName evidence="6">LysR family transcriptional regulator</fullName>
    </submittedName>
</protein>
<evidence type="ECO:0000256" key="2">
    <source>
        <dbReference type="ARBA" id="ARBA00023015"/>
    </source>
</evidence>
<comment type="caution">
    <text evidence="6">The sequence shown here is derived from an EMBL/GenBank/DDBJ whole genome shotgun (WGS) entry which is preliminary data.</text>
</comment>
<dbReference type="PRINTS" id="PR00039">
    <property type="entry name" value="HTHLYSR"/>
</dbReference>
<evidence type="ECO:0000256" key="4">
    <source>
        <dbReference type="ARBA" id="ARBA00023163"/>
    </source>
</evidence>
<dbReference type="PROSITE" id="PS50931">
    <property type="entry name" value="HTH_LYSR"/>
    <property type="match status" value="1"/>
</dbReference>
<evidence type="ECO:0000259" key="5">
    <source>
        <dbReference type="PROSITE" id="PS50931"/>
    </source>
</evidence>
<evidence type="ECO:0000256" key="1">
    <source>
        <dbReference type="ARBA" id="ARBA00009437"/>
    </source>
</evidence>
<keyword evidence="7" id="KW-1185">Reference proteome</keyword>
<evidence type="ECO:0000313" key="6">
    <source>
        <dbReference type="EMBL" id="MFC0629154.1"/>
    </source>
</evidence>
<reference evidence="6 7" key="1">
    <citation type="submission" date="2024-09" db="EMBL/GenBank/DDBJ databases">
        <authorList>
            <person name="Sun Q."/>
            <person name="Mori K."/>
        </authorList>
    </citation>
    <scope>NUCLEOTIDE SEQUENCE [LARGE SCALE GENOMIC DNA]</scope>
    <source>
        <strain evidence="6 7">CGMCC 1.15906</strain>
    </source>
</reference>
<dbReference type="Pfam" id="PF00126">
    <property type="entry name" value="HTH_1"/>
    <property type="match status" value="1"/>
</dbReference>
<dbReference type="InterPro" id="IPR005119">
    <property type="entry name" value="LysR_subst-bd"/>
</dbReference>
<proteinExistence type="inferred from homology"/>
<dbReference type="InterPro" id="IPR000847">
    <property type="entry name" value="LysR_HTH_N"/>
</dbReference>
<name>A0ABV6QWY5_9ACTN</name>
<gene>
    <name evidence="6" type="ORF">ACFFGN_34130</name>
</gene>
<dbReference type="EMBL" id="JBHLTC010000041">
    <property type="protein sequence ID" value="MFC0629154.1"/>
    <property type="molecule type" value="Genomic_DNA"/>
</dbReference>
<dbReference type="CDD" id="cd08414">
    <property type="entry name" value="PBP2_LTTR_aromatics_like"/>
    <property type="match status" value="1"/>
</dbReference>
<dbReference type="PANTHER" id="PTHR30346">
    <property type="entry name" value="TRANSCRIPTIONAL DUAL REGULATOR HCAR-RELATED"/>
    <property type="match status" value="1"/>
</dbReference>
<dbReference type="Gene3D" id="3.40.190.10">
    <property type="entry name" value="Periplasmic binding protein-like II"/>
    <property type="match status" value="2"/>
</dbReference>
<feature type="domain" description="HTH lysR-type" evidence="5">
    <location>
        <begin position="3"/>
        <end position="60"/>
    </location>
</feature>
<dbReference type="Gene3D" id="1.10.10.10">
    <property type="entry name" value="Winged helix-like DNA-binding domain superfamily/Winged helix DNA-binding domain"/>
    <property type="match status" value="1"/>
</dbReference>
<dbReference type="InterPro" id="IPR036388">
    <property type="entry name" value="WH-like_DNA-bd_sf"/>
</dbReference>
<dbReference type="RefSeq" id="WP_380056726.1">
    <property type="nucleotide sequence ID" value="NZ_JBHLTC010000041.1"/>
</dbReference>
<accession>A0ABV6QWY5</accession>
<organism evidence="6 7">
    <name type="scientific">Kribbella deserti</name>
    <dbReference type="NCBI Taxonomy" id="1926257"/>
    <lineage>
        <taxon>Bacteria</taxon>
        <taxon>Bacillati</taxon>
        <taxon>Actinomycetota</taxon>
        <taxon>Actinomycetes</taxon>
        <taxon>Propionibacteriales</taxon>
        <taxon>Kribbellaceae</taxon>
        <taxon>Kribbella</taxon>
    </lineage>
</organism>
<dbReference type="Pfam" id="PF03466">
    <property type="entry name" value="LysR_substrate"/>
    <property type="match status" value="1"/>
</dbReference>
<keyword evidence="2" id="KW-0805">Transcription regulation</keyword>
<sequence>MDVDTRLLRYFSAVAEDGSVTRAAERLYVSQPALTKQIKQLESLLGVRLFIRSKAGMTLTDAGRALAARAPVVTAEWDRALRETRTASSRAARVLRVGFIASAANEATQAIVAAYTKRRPGWRIEMRQASWSTPAAGLVEGEVDVALLRLPFPGQEKFRVEVLLSEPRYVALPAAHRLAGQERISFRDLWDEPVVAAPAETGAWRDYWLARDERDGREVRIGAVTDQPDEWLSAIANGYGIALAPESAARFYARPGVTYRPVDGVSPSQVALAWAVADDANPVVRDFVEVCLAVLSLDPSETAGEVGGPGDAAFG</sequence>
<dbReference type="Proteomes" id="UP001589890">
    <property type="component" value="Unassembled WGS sequence"/>
</dbReference>
<dbReference type="SUPFAM" id="SSF46785">
    <property type="entry name" value="Winged helix' DNA-binding domain"/>
    <property type="match status" value="1"/>
</dbReference>
<dbReference type="SUPFAM" id="SSF53850">
    <property type="entry name" value="Periplasmic binding protein-like II"/>
    <property type="match status" value="1"/>
</dbReference>
<evidence type="ECO:0000256" key="3">
    <source>
        <dbReference type="ARBA" id="ARBA00023125"/>
    </source>
</evidence>
<dbReference type="PANTHER" id="PTHR30346:SF0">
    <property type="entry name" value="HCA OPERON TRANSCRIPTIONAL ACTIVATOR HCAR"/>
    <property type="match status" value="1"/>
</dbReference>